<comment type="caution">
    <text evidence="1">The sequence shown here is derived from an EMBL/GenBank/DDBJ whole genome shotgun (WGS) entry which is preliminary data.</text>
</comment>
<organism evidence="1 2">
    <name type="scientific">Dermatophagoides pteronyssinus</name>
    <name type="common">European house dust mite</name>
    <dbReference type="NCBI Taxonomy" id="6956"/>
    <lineage>
        <taxon>Eukaryota</taxon>
        <taxon>Metazoa</taxon>
        <taxon>Ecdysozoa</taxon>
        <taxon>Arthropoda</taxon>
        <taxon>Chelicerata</taxon>
        <taxon>Arachnida</taxon>
        <taxon>Acari</taxon>
        <taxon>Acariformes</taxon>
        <taxon>Sarcoptiformes</taxon>
        <taxon>Astigmata</taxon>
        <taxon>Psoroptidia</taxon>
        <taxon>Analgoidea</taxon>
        <taxon>Pyroglyphidae</taxon>
        <taxon>Dermatophagoidinae</taxon>
        <taxon>Dermatophagoides</taxon>
    </lineage>
</organism>
<dbReference type="Proteomes" id="UP000887458">
    <property type="component" value="Unassembled WGS sequence"/>
</dbReference>
<evidence type="ECO:0000313" key="2">
    <source>
        <dbReference type="Proteomes" id="UP000887458"/>
    </source>
</evidence>
<evidence type="ECO:0000313" key="1">
    <source>
        <dbReference type="EMBL" id="KAH9419981.1"/>
    </source>
</evidence>
<gene>
    <name evidence="1" type="ORF">DERP_001814</name>
</gene>
<name>A0ABQ8JCA0_DERPT</name>
<proteinExistence type="predicted"/>
<reference evidence="1 2" key="2">
    <citation type="journal article" date="2022" name="Mol. Biol. Evol.">
        <title>Comparative Genomics Reveals Insights into the Divergent Evolution of Astigmatic Mites and Household Pest Adaptations.</title>
        <authorList>
            <person name="Xiong Q."/>
            <person name="Wan A.T."/>
            <person name="Liu X."/>
            <person name="Fung C.S."/>
            <person name="Xiao X."/>
            <person name="Malainual N."/>
            <person name="Hou J."/>
            <person name="Wang L."/>
            <person name="Wang M."/>
            <person name="Yang K.Y."/>
            <person name="Cui Y."/>
            <person name="Leung E.L."/>
            <person name="Nong W."/>
            <person name="Shin S.K."/>
            <person name="Au S.W."/>
            <person name="Jeong K.Y."/>
            <person name="Chew F.T."/>
            <person name="Hui J.H."/>
            <person name="Leung T.F."/>
            <person name="Tungtrongchitr A."/>
            <person name="Zhong N."/>
            <person name="Liu Z."/>
            <person name="Tsui S.K."/>
        </authorList>
    </citation>
    <scope>NUCLEOTIDE SEQUENCE [LARGE SCALE GENOMIC DNA]</scope>
    <source>
        <strain evidence="1">Derp</strain>
    </source>
</reference>
<protein>
    <submittedName>
        <fullName evidence="1">Uncharacterized protein</fullName>
    </submittedName>
</protein>
<sequence length="91" mass="10340">MFEIHSLSFSRISHKCNIINKCIVVIGIETVICNIFTRSINIVFKVLIQCSIRRENISYNKRLSSSIVVNIGERNKQNCLATCINGTSSYE</sequence>
<dbReference type="EMBL" id="NJHN03000054">
    <property type="protein sequence ID" value="KAH9419981.1"/>
    <property type="molecule type" value="Genomic_DNA"/>
</dbReference>
<accession>A0ABQ8JCA0</accession>
<reference evidence="1 2" key="1">
    <citation type="journal article" date="2018" name="J. Allergy Clin. Immunol.">
        <title>High-quality assembly of Dermatophagoides pteronyssinus genome and transcriptome reveals a wide range of novel allergens.</title>
        <authorList>
            <person name="Liu X.Y."/>
            <person name="Yang K.Y."/>
            <person name="Wang M.Q."/>
            <person name="Kwok J.S."/>
            <person name="Zeng X."/>
            <person name="Yang Z."/>
            <person name="Xiao X.J."/>
            <person name="Lau C.P."/>
            <person name="Li Y."/>
            <person name="Huang Z.M."/>
            <person name="Ba J.G."/>
            <person name="Yim A.K."/>
            <person name="Ouyang C.Y."/>
            <person name="Ngai S.M."/>
            <person name="Chan T.F."/>
            <person name="Leung E.L."/>
            <person name="Liu L."/>
            <person name="Liu Z.G."/>
            <person name="Tsui S.K."/>
        </authorList>
    </citation>
    <scope>NUCLEOTIDE SEQUENCE [LARGE SCALE GENOMIC DNA]</scope>
    <source>
        <strain evidence="1">Derp</strain>
    </source>
</reference>
<keyword evidence="2" id="KW-1185">Reference proteome</keyword>